<accession>R8ARE3</accession>
<reference evidence="1 2" key="1">
    <citation type="journal article" date="2013" name="Genome Announc.">
        <title>Genome Sequence of Plesiomonas shigelloides Strain 302-73 (Serotype O1).</title>
        <authorList>
            <person name="Pique N."/>
            <person name="Aquilini E."/>
            <person name="Alioto T."/>
            <person name="Minana-Galbis D."/>
            <person name="Tomas J.M."/>
        </authorList>
    </citation>
    <scope>NUCLEOTIDE SEQUENCE [LARGE SCALE GENOMIC DNA]</scope>
    <source>
        <strain evidence="1 2">302-73</strain>
    </source>
</reference>
<protein>
    <submittedName>
        <fullName evidence="1">Uncharacterized protein</fullName>
    </submittedName>
</protein>
<evidence type="ECO:0000313" key="2">
    <source>
        <dbReference type="Proteomes" id="UP000014012"/>
    </source>
</evidence>
<gene>
    <name evidence="1" type="ORF">PLESHI_08269</name>
</gene>
<evidence type="ECO:0000313" key="1">
    <source>
        <dbReference type="EMBL" id="EON88896.1"/>
    </source>
</evidence>
<keyword evidence="2" id="KW-1185">Reference proteome</keyword>
<dbReference type="Proteomes" id="UP000014012">
    <property type="component" value="Unassembled WGS sequence"/>
</dbReference>
<proteinExistence type="predicted"/>
<comment type="caution">
    <text evidence="1">The sequence shown here is derived from an EMBL/GenBank/DDBJ whole genome shotgun (WGS) entry which is preliminary data.</text>
</comment>
<dbReference type="RefSeq" id="WP_010863276.1">
    <property type="nucleotide sequence ID" value="NZ_KB944508.1"/>
</dbReference>
<dbReference type="HOGENOM" id="CLU_2667935_0_0_6"/>
<name>R8ARE3_PLESH</name>
<dbReference type="EMBL" id="AQQO01000048">
    <property type="protein sequence ID" value="EON88896.1"/>
    <property type="molecule type" value="Genomic_DNA"/>
</dbReference>
<organism evidence="1 2">
    <name type="scientific">Plesiomonas shigelloides 302-73</name>
    <dbReference type="NCBI Taxonomy" id="1315976"/>
    <lineage>
        <taxon>Bacteria</taxon>
        <taxon>Pseudomonadati</taxon>
        <taxon>Pseudomonadota</taxon>
        <taxon>Gammaproteobacteria</taxon>
        <taxon>Enterobacterales</taxon>
        <taxon>Enterobacteriaceae</taxon>
        <taxon>Plesiomonas</taxon>
    </lineage>
</organism>
<dbReference type="AlphaFoldDB" id="R8ARE3"/>
<sequence>MIDEKNSVTHIHIAPWNMAAAAKVKRLDTVVNNLFTGCDTYEWIVFNVAWIVQGTEVDRRLNNAWIVANKGWIVN</sequence>